<proteinExistence type="predicted"/>
<reference evidence="2 3" key="1">
    <citation type="journal article" date="2024" name="Commun. Biol.">
        <title>Comparative genomic analysis of thermophilic fungi reveals convergent evolutionary adaptations and gene losses.</title>
        <authorList>
            <person name="Steindorff A.S."/>
            <person name="Aguilar-Pontes M.V."/>
            <person name="Robinson A.J."/>
            <person name="Andreopoulos B."/>
            <person name="LaButti K."/>
            <person name="Kuo A."/>
            <person name="Mondo S."/>
            <person name="Riley R."/>
            <person name="Otillar R."/>
            <person name="Haridas S."/>
            <person name="Lipzen A."/>
            <person name="Grimwood J."/>
            <person name="Schmutz J."/>
            <person name="Clum A."/>
            <person name="Reid I.D."/>
            <person name="Moisan M.C."/>
            <person name="Butler G."/>
            <person name="Nguyen T.T.M."/>
            <person name="Dewar K."/>
            <person name="Conant G."/>
            <person name="Drula E."/>
            <person name="Henrissat B."/>
            <person name="Hansel C."/>
            <person name="Singer S."/>
            <person name="Hutchinson M.I."/>
            <person name="de Vries R.P."/>
            <person name="Natvig D.O."/>
            <person name="Powell A.J."/>
            <person name="Tsang A."/>
            <person name="Grigoriev I.V."/>
        </authorList>
    </citation>
    <scope>NUCLEOTIDE SEQUENCE [LARGE SCALE GENOMIC DNA]</scope>
    <source>
        <strain evidence="2 3">ATCC 22073</strain>
    </source>
</reference>
<protein>
    <submittedName>
        <fullName evidence="2">Uncharacterized protein</fullName>
    </submittedName>
</protein>
<evidence type="ECO:0000313" key="3">
    <source>
        <dbReference type="Proteomes" id="UP001600064"/>
    </source>
</evidence>
<dbReference type="RefSeq" id="XP_070867491.1">
    <property type="nucleotide sequence ID" value="XM_071010011.1"/>
</dbReference>
<dbReference type="GeneID" id="98124655"/>
<comment type="caution">
    <text evidence="2">The sequence shown here is derived from an EMBL/GenBank/DDBJ whole genome shotgun (WGS) entry which is preliminary data.</text>
</comment>
<dbReference type="Gene3D" id="1.10.10.2120">
    <property type="match status" value="1"/>
</dbReference>
<dbReference type="EMBL" id="JAZGUE010000003">
    <property type="protein sequence ID" value="KAL2268767.1"/>
    <property type="molecule type" value="Genomic_DNA"/>
</dbReference>
<keyword evidence="3" id="KW-1185">Reference proteome</keyword>
<feature type="region of interest" description="Disordered" evidence="1">
    <location>
        <begin position="1"/>
        <end position="20"/>
    </location>
</feature>
<sequence length="573" mass="62305">MNQETSTGTPEEPLRLGDANFDSRPDVYPGIILAGDAYSRGFQYGQLMADEIQTNVARHLSDPSLPDGEHGRRLMRRFISCLRESWSAGWDEMRGVADGSGIDIEHVVLLNVADDLRAWVASERGRTPPAPESASAFFSPRVTAAGAPLVAHSWAAPKAVVDEGLLAVLEVHLEEWPWVLSMVTEAGRISGPGVNAEGLAVVGDRIASTLDGGNGGGDDDDHDHDHDDAKSVFPLSCLERLVLEHGDFATTRAVCEMHDWRASRHLLVVEPTGRSMSLEIYPGVGKPAVYQGPATGAYVAHANHFQSLAAFAERRNPERSLRHLLPVRPSAARLGRLLALVRDGLGRGERLTRDRLQDIFADHKEKEEGAGAAPLCRHVGDEDDNMTAVFVVLDGRNKVVSVCRGPPCKGTLMHYKMADDPGSPCFLEDPNPSSRAALAPPDAYDVQEAEAHPKLVLWSPPRENAGYDNAAPQPDLSLLYPGYRPRTLYGGQKKKPGTITTHYGPPQVMESIEMTDERSALDRGPQQEEAAMDLRAAESVHLAEASSRGTKRQAEDPAGESAMREGNKRTRAY</sequence>
<accession>A0ABR4DES9</accession>
<evidence type="ECO:0000313" key="2">
    <source>
        <dbReference type="EMBL" id="KAL2268767.1"/>
    </source>
</evidence>
<dbReference type="PANTHER" id="PTHR34180:SF1">
    <property type="entry name" value="BETA-ALANYL-DOPAMINE_CARCININE HYDROLASE"/>
    <property type="match status" value="1"/>
</dbReference>
<organism evidence="2 3">
    <name type="scientific">Remersonia thermophila</name>
    <dbReference type="NCBI Taxonomy" id="72144"/>
    <lineage>
        <taxon>Eukaryota</taxon>
        <taxon>Fungi</taxon>
        <taxon>Dikarya</taxon>
        <taxon>Ascomycota</taxon>
        <taxon>Pezizomycotina</taxon>
        <taxon>Sordariomycetes</taxon>
        <taxon>Sordariomycetidae</taxon>
        <taxon>Sordariales</taxon>
        <taxon>Sordariales incertae sedis</taxon>
        <taxon>Remersonia</taxon>
    </lineage>
</organism>
<feature type="compositionally biased region" description="Basic and acidic residues" evidence="1">
    <location>
        <begin position="562"/>
        <end position="573"/>
    </location>
</feature>
<dbReference type="InterPro" id="IPR047801">
    <property type="entry name" value="Peptidase_C45"/>
</dbReference>
<dbReference type="InterPro" id="IPR047794">
    <property type="entry name" value="C45_proenzyme-like"/>
</dbReference>
<gene>
    <name evidence="2" type="ORF">VTJ83DRAFT_3613</name>
</gene>
<dbReference type="Gene3D" id="3.60.60.10">
    <property type="entry name" value="Penicillin V Acylase, Chain A"/>
    <property type="match status" value="1"/>
</dbReference>
<dbReference type="NCBIfam" id="NF040521">
    <property type="entry name" value="C45_proenzyme"/>
    <property type="match status" value="1"/>
</dbReference>
<dbReference type="Proteomes" id="UP001600064">
    <property type="component" value="Unassembled WGS sequence"/>
</dbReference>
<name>A0ABR4DES9_9PEZI</name>
<feature type="region of interest" description="Disordered" evidence="1">
    <location>
        <begin position="516"/>
        <end position="573"/>
    </location>
</feature>
<dbReference type="PANTHER" id="PTHR34180">
    <property type="entry name" value="PEPTIDASE C45"/>
    <property type="match status" value="1"/>
</dbReference>
<evidence type="ECO:0000256" key="1">
    <source>
        <dbReference type="SAM" id="MobiDB-lite"/>
    </source>
</evidence>